<dbReference type="EMBL" id="JACHIP010000002">
    <property type="protein sequence ID" value="MBB5056447.1"/>
    <property type="molecule type" value="Genomic_DNA"/>
</dbReference>
<dbReference type="InterPro" id="IPR015943">
    <property type="entry name" value="WD40/YVTN_repeat-like_dom_sf"/>
</dbReference>
<proteinExistence type="inferred from homology"/>
<dbReference type="GO" id="GO:0006006">
    <property type="term" value="P:glucose metabolic process"/>
    <property type="evidence" value="ECO:0007669"/>
    <property type="project" value="UniProtKB-KW"/>
</dbReference>
<evidence type="ECO:0000256" key="2">
    <source>
        <dbReference type="ARBA" id="ARBA00022526"/>
    </source>
</evidence>
<comment type="similarity">
    <text evidence="1">Belongs to the cycloisomerase 2 family.</text>
</comment>
<dbReference type="InterPro" id="IPR011045">
    <property type="entry name" value="N2O_reductase_N"/>
</dbReference>
<keyword evidence="4" id="KW-1185">Reference proteome</keyword>
<dbReference type="Proteomes" id="UP000540989">
    <property type="component" value="Unassembled WGS sequence"/>
</dbReference>
<dbReference type="InterPro" id="IPR050282">
    <property type="entry name" value="Cycloisomerase_2"/>
</dbReference>
<organism evidence="3 4">
    <name type="scientific">Granulicella aggregans</name>
    <dbReference type="NCBI Taxonomy" id="474949"/>
    <lineage>
        <taxon>Bacteria</taxon>
        <taxon>Pseudomonadati</taxon>
        <taxon>Acidobacteriota</taxon>
        <taxon>Terriglobia</taxon>
        <taxon>Terriglobales</taxon>
        <taxon>Acidobacteriaceae</taxon>
        <taxon>Granulicella</taxon>
    </lineage>
</organism>
<comment type="caution">
    <text evidence="3">The sequence shown here is derived from an EMBL/GenBank/DDBJ whole genome shotgun (WGS) entry which is preliminary data.</text>
</comment>
<reference evidence="3 4" key="1">
    <citation type="submission" date="2020-08" db="EMBL/GenBank/DDBJ databases">
        <title>Genomic Encyclopedia of Type Strains, Phase IV (KMG-V): Genome sequencing to study the core and pangenomes of soil and plant-associated prokaryotes.</title>
        <authorList>
            <person name="Whitman W."/>
        </authorList>
    </citation>
    <scope>NUCLEOTIDE SEQUENCE [LARGE SCALE GENOMIC DNA]</scope>
    <source>
        <strain evidence="3 4">M8UP14</strain>
    </source>
</reference>
<dbReference type="AlphaFoldDB" id="A0A7W8E2F1"/>
<sequence>MTSCGGGTVGFMWVLGTQYNQIGGFKIDNFTGNLTGTVGSPYSSGGTNPVMLALKSGGRYLYVLNGGNSTTAGNIALFSVGGDGVLSYQQSYSSQGTSPVWIATDSTGNYLFVLDQKAPDYNADATKGTIDLNGSITAFSLDPNTGRPSLITNAQVKDANGTQLTYFEVGNHPTQMRASSSCIYTLDSGDQTIFPYALSSSNGQLTQPTNSTLALPTTNATSVNVNGSYIYVTDAGSTTGGTGTILPYTAGSNCSLSTVNTGSVPNLSGASYPFQTISTTDNFLYVLNHSTQNTNFTNSSVSAFNIISNGSLTPVGDNLNPYSVGSGPVCMAIDPTAQYLYTSDSASNTVTGKRISHKTGALSALDRGSTFPTVGSPTCFVISSFTGY</sequence>
<dbReference type="GO" id="GO:0016853">
    <property type="term" value="F:isomerase activity"/>
    <property type="evidence" value="ECO:0007669"/>
    <property type="project" value="UniProtKB-KW"/>
</dbReference>
<accession>A0A7W8E2F1</accession>
<name>A0A7W8E2F1_9BACT</name>
<evidence type="ECO:0000313" key="4">
    <source>
        <dbReference type="Proteomes" id="UP000540989"/>
    </source>
</evidence>
<dbReference type="PANTHER" id="PTHR30344">
    <property type="entry name" value="6-PHOSPHOGLUCONOLACTONASE-RELATED"/>
    <property type="match status" value="1"/>
</dbReference>
<dbReference type="Gene3D" id="2.130.10.10">
    <property type="entry name" value="YVTN repeat-like/Quinoprotein amine dehydrogenase"/>
    <property type="match status" value="2"/>
</dbReference>
<gene>
    <name evidence="3" type="ORF">HDF16_001132</name>
</gene>
<evidence type="ECO:0000313" key="3">
    <source>
        <dbReference type="EMBL" id="MBB5056447.1"/>
    </source>
</evidence>
<protein>
    <submittedName>
        <fullName evidence="3">6-phosphogluconolactonase (Cycloisomerase 2 family)</fullName>
    </submittedName>
</protein>
<dbReference type="Pfam" id="PF10282">
    <property type="entry name" value="Lactonase"/>
    <property type="match status" value="1"/>
</dbReference>
<evidence type="ECO:0000256" key="1">
    <source>
        <dbReference type="ARBA" id="ARBA00005564"/>
    </source>
</evidence>
<keyword evidence="2" id="KW-0313">Glucose metabolism</keyword>
<dbReference type="PANTHER" id="PTHR30344:SF1">
    <property type="entry name" value="6-PHOSPHOGLUCONOLACTONASE"/>
    <property type="match status" value="1"/>
</dbReference>
<keyword evidence="3" id="KW-0413">Isomerase</keyword>
<dbReference type="GO" id="GO:0017057">
    <property type="term" value="F:6-phosphogluconolactonase activity"/>
    <property type="evidence" value="ECO:0007669"/>
    <property type="project" value="TreeGrafter"/>
</dbReference>
<dbReference type="InterPro" id="IPR019405">
    <property type="entry name" value="Lactonase_7-beta_prop"/>
</dbReference>
<dbReference type="SUPFAM" id="SSF50974">
    <property type="entry name" value="Nitrous oxide reductase, N-terminal domain"/>
    <property type="match status" value="1"/>
</dbReference>
<keyword evidence="2" id="KW-0119">Carbohydrate metabolism</keyword>